<evidence type="ECO:0000313" key="2">
    <source>
        <dbReference type="Proteomes" id="UP000238479"/>
    </source>
</evidence>
<evidence type="ECO:0000313" key="1">
    <source>
        <dbReference type="EMBL" id="PRQ27439.1"/>
    </source>
</evidence>
<name>A0A2P6PZW2_ROSCH</name>
<accession>A0A2P6PZW2</accession>
<gene>
    <name evidence="1" type="ORF">RchiOBHm_Chr6g0305331</name>
</gene>
<reference evidence="1 2" key="1">
    <citation type="journal article" date="2018" name="Nat. Genet.">
        <title>The Rosa genome provides new insights in the design of modern roses.</title>
        <authorList>
            <person name="Bendahmane M."/>
        </authorList>
    </citation>
    <scope>NUCLEOTIDE SEQUENCE [LARGE SCALE GENOMIC DNA]</scope>
    <source>
        <strain evidence="2">cv. Old Blush</strain>
    </source>
</reference>
<keyword evidence="2" id="KW-1185">Reference proteome</keyword>
<dbReference type="Gramene" id="PRQ27439">
    <property type="protein sequence ID" value="PRQ27439"/>
    <property type="gene ID" value="RchiOBHm_Chr6g0305331"/>
</dbReference>
<dbReference type="Proteomes" id="UP000238479">
    <property type="component" value="Chromosome 6"/>
</dbReference>
<protein>
    <submittedName>
        <fullName evidence="1">Uncharacterized protein</fullName>
    </submittedName>
</protein>
<organism evidence="1 2">
    <name type="scientific">Rosa chinensis</name>
    <name type="common">China rose</name>
    <dbReference type="NCBI Taxonomy" id="74649"/>
    <lineage>
        <taxon>Eukaryota</taxon>
        <taxon>Viridiplantae</taxon>
        <taxon>Streptophyta</taxon>
        <taxon>Embryophyta</taxon>
        <taxon>Tracheophyta</taxon>
        <taxon>Spermatophyta</taxon>
        <taxon>Magnoliopsida</taxon>
        <taxon>eudicotyledons</taxon>
        <taxon>Gunneridae</taxon>
        <taxon>Pentapetalae</taxon>
        <taxon>rosids</taxon>
        <taxon>fabids</taxon>
        <taxon>Rosales</taxon>
        <taxon>Rosaceae</taxon>
        <taxon>Rosoideae</taxon>
        <taxon>Rosoideae incertae sedis</taxon>
        <taxon>Rosa</taxon>
    </lineage>
</organism>
<proteinExistence type="predicted"/>
<comment type="caution">
    <text evidence="1">The sequence shown here is derived from an EMBL/GenBank/DDBJ whole genome shotgun (WGS) entry which is preliminary data.</text>
</comment>
<sequence length="62" mass="6861">MMRNEMRVGVEEGNGGSGLKGICEGTNSRLCENDKVCDSMQYYELVCAVILLFCSWTAETMS</sequence>
<dbReference type="AlphaFoldDB" id="A0A2P6PZW2"/>
<dbReference type="EMBL" id="PDCK01000044">
    <property type="protein sequence ID" value="PRQ27439.1"/>
    <property type="molecule type" value="Genomic_DNA"/>
</dbReference>